<proteinExistence type="predicted"/>
<reference evidence="2" key="1">
    <citation type="submission" date="2020-03" db="EMBL/GenBank/DDBJ databases">
        <title>The deep terrestrial virosphere.</title>
        <authorList>
            <person name="Holmfeldt K."/>
            <person name="Nilsson E."/>
            <person name="Simone D."/>
            <person name="Lopez-Fernandez M."/>
            <person name="Wu X."/>
            <person name="de Brujin I."/>
            <person name="Lundin D."/>
            <person name="Andersson A."/>
            <person name="Bertilsson S."/>
            <person name="Dopson M."/>
        </authorList>
    </citation>
    <scope>NUCLEOTIDE SEQUENCE</scope>
    <source>
        <strain evidence="1">MM415A01195</strain>
        <strain evidence="2">MM415B02313</strain>
    </source>
</reference>
<evidence type="ECO:0000313" key="2">
    <source>
        <dbReference type="EMBL" id="QJA84943.1"/>
    </source>
</evidence>
<dbReference type="AlphaFoldDB" id="A0A6M3KS42"/>
<evidence type="ECO:0008006" key="3">
    <source>
        <dbReference type="Google" id="ProtNLM"/>
    </source>
</evidence>
<organism evidence="2">
    <name type="scientific">viral metagenome</name>
    <dbReference type="NCBI Taxonomy" id="1070528"/>
    <lineage>
        <taxon>unclassified sequences</taxon>
        <taxon>metagenomes</taxon>
        <taxon>organismal metagenomes</taxon>
    </lineage>
</organism>
<gene>
    <name evidence="1" type="ORF">MM415A01195_0012</name>
    <name evidence="2" type="ORF">MM415B02313_0002</name>
</gene>
<accession>A0A6M3KS42</accession>
<sequence>MDNLDQYLFPKNSPYTQNQGATSSFVFDYGNEAGVISTSKIRQAAIGNAQIGTAAIGTANIGTLSFNEITGGTATLGGTVNGNGLMNVLTAAGGTAVVLNNEGITVNNGSISIKNSGGTVAMDSSGIVSLANFKTSGYFDNTNYTTGSTSYLDYPNAILTSLVLTRNTNVLLYMTGSGYNLNFGTDGSRARIQFYDSFIADGITDFGMAGIFLSPYASRQTVSLMRVVVLATGTHNFKLRYKVDGASGTADIGYVEFGYIVLGT</sequence>
<evidence type="ECO:0000313" key="1">
    <source>
        <dbReference type="EMBL" id="QJA77875.1"/>
    </source>
</evidence>
<dbReference type="EMBL" id="MT142543">
    <property type="protein sequence ID" value="QJA84943.1"/>
    <property type="molecule type" value="Genomic_DNA"/>
</dbReference>
<dbReference type="EMBL" id="MT142307">
    <property type="protein sequence ID" value="QJA77875.1"/>
    <property type="molecule type" value="Genomic_DNA"/>
</dbReference>
<protein>
    <recommendedName>
        <fullName evidence="3">Tail protein</fullName>
    </recommendedName>
</protein>
<name>A0A6M3KS42_9ZZZZ</name>